<feature type="domain" description="Calcineurin-like phosphoesterase" evidence="1">
    <location>
        <begin position="161"/>
        <end position="359"/>
    </location>
</feature>
<dbReference type="AlphaFoldDB" id="A0A1A5YD42"/>
<evidence type="ECO:0000313" key="3">
    <source>
        <dbReference type="Proteomes" id="UP000092024"/>
    </source>
</evidence>
<dbReference type="Pfam" id="PF00149">
    <property type="entry name" value="Metallophos"/>
    <property type="match status" value="1"/>
</dbReference>
<dbReference type="InterPro" id="IPR004843">
    <property type="entry name" value="Calcineurin-like_PHP"/>
</dbReference>
<accession>A0A1A5YD42</accession>
<dbReference type="Gene3D" id="3.60.21.10">
    <property type="match status" value="1"/>
</dbReference>
<dbReference type="PANTHER" id="PTHR43143">
    <property type="entry name" value="METALLOPHOSPHOESTERASE, CALCINEURIN SUPERFAMILY"/>
    <property type="match status" value="1"/>
</dbReference>
<dbReference type="PANTHER" id="PTHR43143:SF1">
    <property type="entry name" value="SERINE_THREONINE-PROTEIN PHOSPHATASE CPPED1"/>
    <property type="match status" value="1"/>
</dbReference>
<protein>
    <recommendedName>
        <fullName evidence="1">Calcineurin-like phosphoesterase domain-containing protein</fullName>
    </recommendedName>
</protein>
<dbReference type="SUPFAM" id="SSF56300">
    <property type="entry name" value="Metallo-dependent phosphatases"/>
    <property type="match status" value="1"/>
</dbReference>
<dbReference type="OrthoDB" id="384721at2"/>
<evidence type="ECO:0000313" key="2">
    <source>
        <dbReference type="EMBL" id="OBR63536.1"/>
    </source>
</evidence>
<sequence length="437" mass="51261">MRQSLTGQIGLKIRAGDGLQELGHPEMLSTPFFYLAQPGDSLRLINSEYKFNVATYASEVKNRWIYTYDYAPDASWTVYRHDLSGDSYRQDDYFFTERVYFRVCLRKMDGTDFEGSEDMNGILFFDTAPEVSPIEMKQWLRSEVERVSERIMNILGKNELSFVLMTDTHYTVNGTWEDTATAIQQLQKRIRLDGIIHLGDLTDGMVTRDVSRHYVERILSDLKKCEVPVWVTLGNHDTNYFRNNPDHFSLNEQCELYLGTNSPRYSIDYDQYKLRLIFLDSFDPNEELRYGYNQACIRWLNIQMECTPHDWKVIIFSHLTPIRRLQYWAKELRGEDELMELLKKHAHKILSFINGHNHGDFLDNEEGFPIISIVNSKCEEFTEYKPEGFLTPKRKLGESSQEAFDMMLVNPEKREIRFVRFGSGKDKIVANGRAEWV</sequence>
<reference evidence="2 3" key="1">
    <citation type="submission" date="2016-05" db="EMBL/GenBank/DDBJ databases">
        <title>Paenibacillus oryzae. sp. nov., isolated from the rice root.</title>
        <authorList>
            <person name="Zhang J."/>
            <person name="Zhang X."/>
        </authorList>
    </citation>
    <scope>NUCLEOTIDE SEQUENCE [LARGE SCALE GENOMIC DNA]</scope>
    <source>
        <strain evidence="2 3">1DrF-4</strain>
    </source>
</reference>
<dbReference type="EMBL" id="LYPA01000071">
    <property type="protein sequence ID" value="OBR63536.1"/>
    <property type="molecule type" value="Genomic_DNA"/>
</dbReference>
<dbReference type="GO" id="GO:0016787">
    <property type="term" value="F:hydrolase activity"/>
    <property type="evidence" value="ECO:0007669"/>
    <property type="project" value="InterPro"/>
</dbReference>
<dbReference type="STRING" id="1844972.A7K91_06160"/>
<organism evidence="2 3">
    <name type="scientific">Paenibacillus oryzae</name>
    <dbReference type="NCBI Taxonomy" id="1844972"/>
    <lineage>
        <taxon>Bacteria</taxon>
        <taxon>Bacillati</taxon>
        <taxon>Bacillota</taxon>
        <taxon>Bacilli</taxon>
        <taxon>Bacillales</taxon>
        <taxon>Paenibacillaceae</taxon>
        <taxon>Paenibacillus</taxon>
    </lineage>
</organism>
<gene>
    <name evidence="2" type="ORF">A7K91_06160</name>
</gene>
<comment type="caution">
    <text evidence="2">The sequence shown here is derived from an EMBL/GenBank/DDBJ whole genome shotgun (WGS) entry which is preliminary data.</text>
</comment>
<name>A0A1A5YD42_9BACL</name>
<keyword evidence="3" id="KW-1185">Reference proteome</keyword>
<dbReference type="RefSeq" id="WP_068685955.1">
    <property type="nucleotide sequence ID" value="NZ_LYPA01000071.1"/>
</dbReference>
<evidence type="ECO:0000259" key="1">
    <source>
        <dbReference type="Pfam" id="PF00149"/>
    </source>
</evidence>
<proteinExistence type="predicted"/>
<dbReference type="InterPro" id="IPR051918">
    <property type="entry name" value="STPP_CPPED1"/>
</dbReference>
<dbReference type="InterPro" id="IPR029052">
    <property type="entry name" value="Metallo-depent_PP-like"/>
</dbReference>
<dbReference type="Proteomes" id="UP000092024">
    <property type="component" value="Unassembled WGS sequence"/>
</dbReference>